<evidence type="ECO:0000256" key="8">
    <source>
        <dbReference type="ARBA" id="ARBA00022598"/>
    </source>
</evidence>
<dbReference type="NCBIfam" id="TIGR01499">
    <property type="entry name" value="folC"/>
    <property type="match status" value="1"/>
</dbReference>
<keyword evidence="25" id="KW-1185">Reference proteome</keyword>
<comment type="function">
    <text evidence="1">Functions in two distinct reactions of the de novo folate biosynthetic pathway. Catalyzes the addition of a glutamate residue to dihydropteroate (7,8-dihydropteroate or H2Pte) to form dihydrofolate (7,8-dihydrofolate monoglutamate or H2Pte-Glu). Also catalyzes successive additions of L-glutamate to tetrahydrofolate or 10-formyltetrahydrofolate or 5,10-methylenetetrahydrofolate, leading to folylpolyglutamate derivatives.</text>
</comment>
<keyword evidence="10 21" id="KW-0547">Nucleotide-binding</keyword>
<dbReference type="RefSeq" id="WP_053380654.1">
    <property type="nucleotide sequence ID" value="NZ_CP011801.1"/>
</dbReference>
<evidence type="ECO:0000256" key="20">
    <source>
        <dbReference type="ARBA" id="ARBA00049161"/>
    </source>
</evidence>
<keyword evidence="13" id="KW-0289">Folate biosynthesis</keyword>
<evidence type="ECO:0000256" key="1">
    <source>
        <dbReference type="ARBA" id="ARBA00002714"/>
    </source>
</evidence>
<comment type="catalytic activity">
    <reaction evidence="18">
        <text>10-formyltetrahydrofolyl-(gamma-L-Glu)(n) + L-glutamate + ATP = 10-formyltetrahydrofolyl-(gamma-L-Glu)(n+1) + ADP + phosphate + H(+)</text>
        <dbReference type="Rhea" id="RHEA:51904"/>
        <dbReference type="Rhea" id="RHEA-COMP:13088"/>
        <dbReference type="Rhea" id="RHEA-COMP:14300"/>
        <dbReference type="ChEBI" id="CHEBI:15378"/>
        <dbReference type="ChEBI" id="CHEBI:29985"/>
        <dbReference type="ChEBI" id="CHEBI:30616"/>
        <dbReference type="ChEBI" id="CHEBI:43474"/>
        <dbReference type="ChEBI" id="CHEBI:134413"/>
        <dbReference type="ChEBI" id="CHEBI:456216"/>
        <dbReference type="EC" id="6.3.2.17"/>
    </reaction>
</comment>
<evidence type="ECO:0000256" key="11">
    <source>
        <dbReference type="ARBA" id="ARBA00022840"/>
    </source>
</evidence>
<evidence type="ECO:0000256" key="16">
    <source>
        <dbReference type="ARBA" id="ARBA00032510"/>
    </source>
</evidence>
<dbReference type="Pfam" id="PF08245">
    <property type="entry name" value="Mur_ligase_M"/>
    <property type="match status" value="1"/>
</dbReference>
<evidence type="ECO:0000256" key="19">
    <source>
        <dbReference type="ARBA" id="ARBA00049035"/>
    </source>
</evidence>
<keyword evidence="8 21" id="KW-0436">Ligase</keyword>
<dbReference type="PANTHER" id="PTHR11136:SF0">
    <property type="entry name" value="DIHYDROFOLATE SYNTHETASE-RELATED"/>
    <property type="match status" value="1"/>
</dbReference>
<dbReference type="InterPro" id="IPR036615">
    <property type="entry name" value="Mur_ligase_C_dom_sf"/>
</dbReference>
<feature type="domain" description="Mur ligase central" evidence="23">
    <location>
        <begin position="69"/>
        <end position="216"/>
    </location>
</feature>
<dbReference type="GO" id="GO:0046656">
    <property type="term" value="P:folic acid biosynthetic process"/>
    <property type="evidence" value="ECO:0007669"/>
    <property type="project" value="UniProtKB-KW"/>
</dbReference>
<evidence type="ECO:0000256" key="6">
    <source>
        <dbReference type="ARBA" id="ARBA00013025"/>
    </source>
</evidence>
<dbReference type="Pfam" id="PF02875">
    <property type="entry name" value="Mur_ligase_C"/>
    <property type="match status" value="1"/>
</dbReference>
<evidence type="ECO:0000256" key="18">
    <source>
        <dbReference type="ARBA" id="ARBA00047808"/>
    </source>
</evidence>
<dbReference type="Gene3D" id="3.40.1190.10">
    <property type="entry name" value="Mur-like, catalytic domain"/>
    <property type="match status" value="1"/>
</dbReference>
<evidence type="ECO:0000256" key="9">
    <source>
        <dbReference type="ARBA" id="ARBA00022723"/>
    </source>
</evidence>
<dbReference type="EC" id="6.3.2.12" evidence="5"/>
<dbReference type="PANTHER" id="PTHR11136">
    <property type="entry name" value="FOLYLPOLYGLUTAMATE SYNTHASE-RELATED"/>
    <property type="match status" value="1"/>
</dbReference>
<evidence type="ECO:0000256" key="7">
    <source>
        <dbReference type="ARBA" id="ARBA00019357"/>
    </source>
</evidence>
<comment type="catalytic activity">
    <reaction evidence="20">
        <text>7,8-dihydropteroate + L-glutamate + ATP = 7,8-dihydrofolate + ADP + phosphate + H(+)</text>
        <dbReference type="Rhea" id="RHEA:23584"/>
        <dbReference type="ChEBI" id="CHEBI:15378"/>
        <dbReference type="ChEBI" id="CHEBI:17839"/>
        <dbReference type="ChEBI" id="CHEBI:29985"/>
        <dbReference type="ChEBI" id="CHEBI:30616"/>
        <dbReference type="ChEBI" id="CHEBI:43474"/>
        <dbReference type="ChEBI" id="CHEBI:57451"/>
        <dbReference type="ChEBI" id="CHEBI:456216"/>
        <dbReference type="EC" id="6.3.2.12"/>
    </reaction>
</comment>
<comment type="pathway">
    <text evidence="3">Cofactor biosynthesis; tetrahydrofolylpolyglutamate biosynthesis.</text>
</comment>
<dbReference type="GO" id="GO:0004326">
    <property type="term" value="F:tetrahydrofolylpolyglutamate synthase activity"/>
    <property type="evidence" value="ECO:0007669"/>
    <property type="project" value="UniProtKB-EC"/>
</dbReference>
<proteinExistence type="inferred from homology"/>
<feature type="domain" description="Mur ligase C-terminal" evidence="22">
    <location>
        <begin position="332"/>
        <end position="444"/>
    </location>
</feature>
<gene>
    <name evidence="24" type="ORF">NITMOv2_3290</name>
</gene>
<dbReference type="Proteomes" id="UP000069205">
    <property type="component" value="Chromosome"/>
</dbReference>
<comment type="catalytic activity">
    <reaction evidence="19">
        <text>(6R)-5,10-methylenetetrahydrofolyl-(gamma-L-Glu)(n) + L-glutamate + ATP = (6R)-5,10-methylenetetrahydrofolyl-(gamma-L-Glu)(n+1) + ADP + phosphate + H(+)</text>
        <dbReference type="Rhea" id="RHEA:51912"/>
        <dbReference type="Rhea" id="RHEA-COMP:13257"/>
        <dbReference type="Rhea" id="RHEA-COMP:13258"/>
        <dbReference type="ChEBI" id="CHEBI:15378"/>
        <dbReference type="ChEBI" id="CHEBI:29985"/>
        <dbReference type="ChEBI" id="CHEBI:30616"/>
        <dbReference type="ChEBI" id="CHEBI:43474"/>
        <dbReference type="ChEBI" id="CHEBI:136572"/>
        <dbReference type="ChEBI" id="CHEBI:456216"/>
        <dbReference type="EC" id="6.3.2.17"/>
    </reaction>
</comment>
<comment type="similarity">
    <text evidence="4 21">Belongs to the folylpolyglutamate synthase family.</text>
</comment>
<name>A0A0K2GFF0_NITMO</name>
<dbReference type="GO" id="GO:0046872">
    <property type="term" value="F:metal ion binding"/>
    <property type="evidence" value="ECO:0007669"/>
    <property type="project" value="UniProtKB-KW"/>
</dbReference>
<dbReference type="InterPro" id="IPR013221">
    <property type="entry name" value="Mur_ligase_cen"/>
</dbReference>
<dbReference type="InterPro" id="IPR001645">
    <property type="entry name" value="Folylpolyglutamate_synth"/>
</dbReference>
<dbReference type="PATRIC" id="fig|42253.5.peg.3244"/>
<dbReference type="GO" id="GO:0005524">
    <property type="term" value="F:ATP binding"/>
    <property type="evidence" value="ECO:0007669"/>
    <property type="project" value="UniProtKB-KW"/>
</dbReference>
<dbReference type="InterPro" id="IPR036565">
    <property type="entry name" value="Mur-like_cat_sf"/>
</dbReference>
<keyword evidence="9" id="KW-0479">Metal-binding</keyword>
<dbReference type="SUPFAM" id="SSF53244">
    <property type="entry name" value="MurD-like peptide ligases, peptide-binding domain"/>
    <property type="match status" value="1"/>
</dbReference>
<dbReference type="PROSITE" id="PS01012">
    <property type="entry name" value="FOLYLPOLYGLU_SYNT_2"/>
    <property type="match status" value="1"/>
</dbReference>
<dbReference type="AlphaFoldDB" id="A0A0K2GFF0"/>
<evidence type="ECO:0000256" key="12">
    <source>
        <dbReference type="ARBA" id="ARBA00022842"/>
    </source>
</evidence>
<dbReference type="SUPFAM" id="SSF53623">
    <property type="entry name" value="MurD-like peptide ligases, catalytic domain"/>
    <property type="match status" value="1"/>
</dbReference>
<dbReference type="EMBL" id="CP011801">
    <property type="protein sequence ID" value="ALA59683.1"/>
    <property type="molecule type" value="Genomic_DNA"/>
</dbReference>
<accession>A0A0K2GFF0</accession>
<keyword evidence="11 21" id="KW-0067">ATP-binding</keyword>
<dbReference type="STRING" id="42253.NITMOv2_3290"/>
<evidence type="ECO:0000259" key="22">
    <source>
        <dbReference type="Pfam" id="PF02875"/>
    </source>
</evidence>
<evidence type="ECO:0000256" key="4">
    <source>
        <dbReference type="ARBA" id="ARBA00008276"/>
    </source>
</evidence>
<evidence type="ECO:0000256" key="5">
    <source>
        <dbReference type="ARBA" id="ARBA00013023"/>
    </source>
</evidence>
<comment type="pathway">
    <text evidence="2">Cofactor biosynthesis; tetrahydrofolate biosynthesis; 7,8-dihydrofolate from 2-amino-4-hydroxy-6-hydroxymethyl-7,8-dihydropteridine diphosphate and 4-aminobenzoate: step 2/2.</text>
</comment>
<dbReference type="KEGG" id="nmv:NITMOv2_3290"/>
<evidence type="ECO:0000313" key="24">
    <source>
        <dbReference type="EMBL" id="ALA59683.1"/>
    </source>
</evidence>
<reference evidence="24 25" key="1">
    <citation type="journal article" date="2015" name="Proc. Natl. Acad. Sci. U.S.A.">
        <title>Expanded metabolic versatility of ubiquitous nitrite-oxidizing bacteria from the genus Nitrospira.</title>
        <authorList>
            <person name="Koch H."/>
            <person name="Lucker S."/>
            <person name="Albertsen M."/>
            <person name="Kitzinger K."/>
            <person name="Herbold C."/>
            <person name="Spieck E."/>
            <person name="Nielsen P.H."/>
            <person name="Wagner M."/>
            <person name="Daims H."/>
        </authorList>
    </citation>
    <scope>NUCLEOTIDE SEQUENCE [LARGE SCALE GENOMIC DNA]</scope>
    <source>
        <strain evidence="24 25">NSP M-1</strain>
    </source>
</reference>
<sequence length="461" mass="49942">MPEWNSDHFPPYWAVPFSSFAQVTEFLREVETACLSHGRPSDGTVNFEAVARCLHALGRPDRHYRSIHVTGTNGKTTVSRMIAALLRAGGMTVGLYTSPHLTHFRERISVNGRPISEEALVDACNRVKAFMDVEGLEKEQLSPFEFLTVGAFFAFNAAKVDYAVIEVGIGGTHDATNVIAPDVSVITNVDYDHMDLLGATLERIAEAKSGIIKPVTPVVCGPMAEGPRAVVTARAADVQAPLLLIDRDYEVSEVLQSGFQTVCSIRVGARRWDQVMLDSPATFMATNAALSLAAYDVLRRRGLVPDLTDLDVQTLYERIDLGACCEVYHGTPTLLVNGAHNAPAMAQLATTLRHTFEGRRQALVVSIAKDKDYSAMIRHLAHTSADRIIFTRCPQETAIDPALLAEQWRGQTHVAAEIVDEPDLAVARAIQAAGPHGVVVVTGSVQLAGLSRPAPALAPNH</sequence>
<dbReference type="InterPro" id="IPR004101">
    <property type="entry name" value="Mur_ligase_C"/>
</dbReference>
<evidence type="ECO:0000256" key="17">
    <source>
        <dbReference type="ARBA" id="ARBA00047493"/>
    </source>
</evidence>
<dbReference type="EC" id="6.3.2.17" evidence="6"/>
<protein>
    <recommendedName>
        <fullName evidence="7">Dihydrofolate synthase/folylpolyglutamate synthase</fullName>
        <ecNumber evidence="5">6.3.2.12</ecNumber>
        <ecNumber evidence="6">6.3.2.17</ecNumber>
    </recommendedName>
    <alternativeName>
        <fullName evidence="16">Folylpoly-gamma-glutamate synthetase-dihydrofolate synthetase</fullName>
    </alternativeName>
    <alternativeName>
        <fullName evidence="14">Folylpolyglutamate synthetase</fullName>
    </alternativeName>
    <alternativeName>
        <fullName evidence="15">Tetrahydrofolylpolyglutamate synthase</fullName>
    </alternativeName>
</protein>
<comment type="catalytic activity">
    <reaction evidence="17">
        <text>(6S)-5,6,7,8-tetrahydrofolyl-(gamma-L-Glu)(n) + L-glutamate + ATP = (6S)-5,6,7,8-tetrahydrofolyl-(gamma-L-Glu)(n+1) + ADP + phosphate + H(+)</text>
        <dbReference type="Rhea" id="RHEA:10580"/>
        <dbReference type="Rhea" id="RHEA-COMP:14738"/>
        <dbReference type="Rhea" id="RHEA-COMP:14740"/>
        <dbReference type="ChEBI" id="CHEBI:15378"/>
        <dbReference type="ChEBI" id="CHEBI:29985"/>
        <dbReference type="ChEBI" id="CHEBI:30616"/>
        <dbReference type="ChEBI" id="CHEBI:43474"/>
        <dbReference type="ChEBI" id="CHEBI:141005"/>
        <dbReference type="ChEBI" id="CHEBI:456216"/>
        <dbReference type="EC" id="6.3.2.17"/>
    </reaction>
</comment>
<evidence type="ECO:0000256" key="3">
    <source>
        <dbReference type="ARBA" id="ARBA00005150"/>
    </source>
</evidence>
<evidence type="ECO:0000256" key="21">
    <source>
        <dbReference type="PIRNR" id="PIRNR001563"/>
    </source>
</evidence>
<evidence type="ECO:0000256" key="10">
    <source>
        <dbReference type="ARBA" id="ARBA00022741"/>
    </source>
</evidence>
<dbReference type="Gene3D" id="3.90.190.20">
    <property type="entry name" value="Mur ligase, C-terminal domain"/>
    <property type="match status" value="1"/>
</dbReference>
<evidence type="ECO:0000256" key="15">
    <source>
        <dbReference type="ARBA" id="ARBA00030592"/>
    </source>
</evidence>
<organism evidence="24 25">
    <name type="scientific">Nitrospira moscoviensis</name>
    <dbReference type="NCBI Taxonomy" id="42253"/>
    <lineage>
        <taxon>Bacteria</taxon>
        <taxon>Pseudomonadati</taxon>
        <taxon>Nitrospirota</taxon>
        <taxon>Nitrospiria</taxon>
        <taxon>Nitrospirales</taxon>
        <taxon>Nitrospiraceae</taxon>
        <taxon>Nitrospira</taxon>
    </lineage>
</organism>
<evidence type="ECO:0000256" key="2">
    <source>
        <dbReference type="ARBA" id="ARBA00004799"/>
    </source>
</evidence>
<keyword evidence="12" id="KW-0460">Magnesium</keyword>
<dbReference type="GO" id="GO:0008841">
    <property type="term" value="F:dihydrofolate synthase activity"/>
    <property type="evidence" value="ECO:0007669"/>
    <property type="project" value="UniProtKB-EC"/>
</dbReference>
<evidence type="ECO:0000259" key="23">
    <source>
        <dbReference type="Pfam" id="PF08245"/>
    </source>
</evidence>
<dbReference type="PIRSF" id="PIRSF001563">
    <property type="entry name" value="Folylpolyglu_synth"/>
    <property type="match status" value="1"/>
</dbReference>
<dbReference type="InterPro" id="IPR018109">
    <property type="entry name" value="Folylpolyglutamate_synth_CS"/>
</dbReference>
<dbReference type="GO" id="GO:0005737">
    <property type="term" value="C:cytoplasm"/>
    <property type="evidence" value="ECO:0007669"/>
    <property type="project" value="TreeGrafter"/>
</dbReference>
<evidence type="ECO:0000313" key="25">
    <source>
        <dbReference type="Proteomes" id="UP000069205"/>
    </source>
</evidence>
<evidence type="ECO:0000256" key="14">
    <source>
        <dbReference type="ARBA" id="ARBA00030048"/>
    </source>
</evidence>
<evidence type="ECO:0000256" key="13">
    <source>
        <dbReference type="ARBA" id="ARBA00022909"/>
    </source>
</evidence>